<evidence type="ECO:0000256" key="2">
    <source>
        <dbReference type="SAM" id="MobiDB-lite"/>
    </source>
</evidence>
<feature type="coiled-coil region" evidence="1">
    <location>
        <begin position="5"/>
        <end position="88"/>
    </location>
</feature>
<protein>
    <submittedName>
        <fullName evidence="3">Uncharacterized protein</fullName>
    </submittedName>
</protein>
<dbReference type="AlphaFoldDB" id="C6LTE5"/>
<dbReference type="VEuPathDB" id="GiardiaDB:GL50581_2042"/>
<reference evidence="3 4" key="1">
    <citation type="journal article" date="2009" name="PLoS Pathog.">
        <title>Draft genome sequencing of giardia intestinalis assemblage B isolate GS: is human giardiasis caused by two different species?</title>
        <authorList>
            <person name="Franzen O."/>
            <person name="Jerlstrom-Hultqvist J."/>
            <person name="Castro E."/>
            <person name="Sherwood E."/>
            <person name="Ankarklev J."/>
            <person name="Reiner D.S."/>
            <person name="Palm D."/>
            <person name="Andersson J.O."/>
            <person name="Andersson B."/>
            <person name="Svard S.G."/>
        </authorList>
    </citation>
    <scope>NUCLEOTIDE SEQUENCE [LARGE SCALE GENOMIC DNA]</scope>
    <source>
        <strain evidence="4">ATCC 50581 / GS clone H7</strain>
    </source>
</reference>
<feature type="region of interest" description="Disordered" evidence="2">
    <location>
        <begin position="641"/>
        <end position="662"/>
    </location>
</feature>
<gene>
    <name evidence="3" type="ORF">GL50581_2042</name>
</gene>
<dbReference type="EMBL" id="ACGJ01002262">
    <property type="protein sequence ID" value="EET00717.1"/>
    <property type="molecule type" value="Genomic_DNA"/>
</dbReference>
<evidence type="ECO:0000313" key="4">
    <source>
        <dbReference type="Proteomes" id="UP000002488"/>
    </source>
</evidence>
<name>C6LTE5_GIAIB</name>
<sequence>MGETIQGLQKMLEQKTQELNALRAQNKETDNTTVQELEDDIQNYVNQLQAANERIVELEEAQNIAKDVSHLTNSLRNLQKELQEIKTGAHDIKTGVNTHVNQFNSQLNYLNDRFRVLESTNSILRTNLTAANSMTDDRLRDLGRLKERLREAELARDVAHQHLRQQVIQNQQTPAFKNNEVRDNLVDASTDAPVDTIVNMIDASTGTPVDMFKKKPTPSTNTPAELSNPDAAEEFTYDGHTIEVLTAWPLAAKQSLAVISKQLSDSQGLLKQYMTKATEIAAWQQSTEFANVRADANEKFAKELEEKYKTAPPPVDPATHESTGLIPFTVDTMDNDLFNGLQMQLNFLNDELIRVQSEANQVQDELRIENEGLTDLNIQKDDELRAKDAEIRDLQQRLKAFNRKNVEKQTDLANAVMYESVEKLKDRSKSARRADSYRLRREADIDYAATMHELEKERREQDHERQKEIITLKAQLQQQKEAYDRLHEANKILHASSMELTKMDMTHAHQVGKMGLGASIYKDRQEHGVSLDLAKQGVEGDRAMRAKVIKNNEAGKLIAKLAGSSDDAIRALGASMFANLLRDMTTMTDEELQAANAPGLIKMYDDGVINNIITALATRSFINMMSQRTAQAYHPPRRVFMGRAPAGVGRSTVRAPRKKQTG</sequence>
<feature type="region of interest" description="Disordered" evidence="2">
    <location>
        <begin position="209"/>
        <end position="228"/>
    </location>
</feature>
<proteinExistence type="predicted"/>
<dbReference type="Proteomes" id="UP000002488">
    <property type="component" value="Unassembled WGS sequence"/>
</dbReference>
<evidence type="ECO:0000256" key="1">
    <source>
        <dbReference type="SAM" id="Coils"/>
    </source>
</evidence>
<organism evidence="3 4">
    <name type="scientific">Giardia intestinalis (strain ATCC 50581 / GS clone H7)</name>
    <name type="common">Giardia lamblia</name>
    <dbReference type="NCBI Taxonomy" id="598745"/>
    <lineage>
        <taxon>Eukaryota</taxon>
        <taxon>Metamonada</taxon>
        <taxon>Diplomonadida</taxon>
        <taxon>Hexamitidae</taxon>
        <taxon>Giardiinae</taxon>
        <taxon>Giardia</taxon>
    </lineage>
</organism>
<comment type="caution">
    <text evidence="3">The sequence shown here is derived from an EMBL/GenBank/DDBJ whole genome shotgun (WGS) entry which is preliminary data.</text>
</comment>
<keyword evidence="1" id="KW-0175">Coiled coil</keyword>
<accession>C6LTE5</accession>
<evidence type="ECO:0000313" key="3">
    <source>
        <dbReference type="EMBL" id="EET00717.1"/>
    </source>
</evidence>
<feature type="coiled-coil region" evidence="1">
    <location>
        <begin position="338"/>
        <end position="411"/>
    </location>
</feature>